<evidence type="ECO:0000256" key="1">
    <source>
        <dbReference type="ARBA" id="ARBA00004651"/>
    </source>
</evidence>
<feature type="transmembrane region" description="Helical" evidence="7">
    <location>
        <begin position="363"/>
        <end position="388"/>
    </location>
</feature>
<feature type="domain" description="Major facilitator superfamily (MFS) profile" evidence="8">
    <location>
        <begin position="40"/>
        <end position="457"/>
    </location>
</feature>
<feature type="transmembrane region" description="Helical" evidence="7">
    <location>
        <begin position="77"/>
        <end position="101"/>
    </location>
</feature>
<feature type="transmembrane region" description="Helical" evidence="7">
    <location>
        <begin position="216"/>
        <end position="233"/>
    </location>
</feature>
<dbReference type="InterPro" id="IPR011701">
    <property type="entry name" value="MFS"/>
</dbReference>
<dbReference type="PANTHER" id="PTHR43045">
    <property type="entry name" value="SHIKIMATE TRANSPORTER"/>
    <property type="match status" value="1"/>
</dbReference>
<dbReference type="SUPFAM" id="SSF103473">
    <property type="entry name" value="MFS general substrate transporter"/>
    <property type="match status" value="1"/>
</dbReference>
<feature type="transmembrane region" description="Helical" evidence="7">
    <location>
        <begin position="52"/>
        <end position="71"/>
    </location>
</feature>
<keyword evidence="10" id="KW-1185">Reference proteome</keyword>
<organism evidence="9 10">
    <name type="scientific">Gryllotalpicola reticulitermitis</name>
    <dbReference type="NCBI Taxonomy" id="1184153"/>
    <lineage>
        <taxon>Bacteria</taxon>
        <taxon>Bacillati</taxon>
        <taxon>Actinomycetota</taxon>
        <taxon>Actinomycetes</taxon>
        <taxon>Micrococcales</taxon>
        <taxon>Microbacteriaceae</taxon>
        <taxon>Gryllotalpicola</taxon>
    </lineage>
</organism>
<feature type="transmembrane region" description="Helical" evidence="7">
    <location>
        <begin position="113"/>
        <end position="137"/>
    </location>
</feature>
<keyword evidence="4 7" id="KW-0812">Transmembrane</keyword>
<dbReference type="InterPro" id="IPR020846">
    <property type="entry name" value="MFS_dom"/>
</dbReference>
<evidence type="ECO:0000256" key="4">
    <source>
        <dbReference type="ARBA" id="ARBA00022692"/>
    </source>
</evidence>
<feature type="transmembrane region" description="Helical" evidence="7">
    <location>
        <begin position="337"/>
        <end position="357"/>
    </location>
</feature>
<sequence length="462" mass="48906">MSEQITPRAAGPSFQVGTETGIAIDPAEVPPPPPGALRTVATSAIFGGVIEWFDYFIYAQAAALVFPAIFFPNQNAITGVLLSFGGFAVGQFARPIGAIVFGNLGDKIGRKPVLVATFLLMGISTLLMGFLPSYALVGVWAPILLTVLRVAQGFGAGAEFAGASVIMLEYAPKKRRGLYGSVGTVGSSTGLMLGTAVFLLLQFLPHDQLLAWGWRLPFYLSAILVAVGIWIRYRVSESPLFEAVVKKDLVERVPLGGVIRREWRSLILVFCLAAGVQMGTYVFLTWILSYLNGLKDASGAAYFQPQQSTWFVFLAGVASVIGTPLWGLLSDKIGRKVVFGGAALLTAALTFPYFLMINTGNPFWAAFAVILVGGVTTQMMAGVQGSLFGEVFSTKLRYSGFALGREVSAAIFGGLSPVIATALVAASGGKFSSVAIYVAAVALLTAVAVLFARETNKADLKL</sequence>
<keyword evidence="6 7" id="KW-0472">Membrane</keyword>
<dbReference type="Proteomes" id="UP001595900">
    <property type="component" value="Unassembled WGS sequence"/>
</dbReference>
<gene>
    <name evidence="9" type="ORF">ACFOYW_02175</name>
</gene>
<dbReference type="InterPro" id="IPR036259">
    <property type="entry name" value="MFS_trans_sf"/>
</dbReference>
<dbReference type="Pfam" id="PF07690">
    <property type="entry name" value="MFS_1"/>
    <property type="match status" value="1"/>
</dbReference>
<dbReference type="PANTHER" id="PTHR43045:SF1">
    <property type="entry name" value="SHIKIMATE TRANSPORTER"/>
    <property type="match status" value="1"/>
</dbReference>
<evidence type="ECO:0000256" key="5">
    <source>
        <dbReference type="ARBA" id="ARBA00022989"/>
    </source>
</evidence>
<name>A0ABV8Q115_9MICO</name>
<dbReference type="CDD" id="cd17369">
    <property type="entry name" value="MFS_ShiA_like"/>
    <property type="match status" value="1"/>
</dbReference>
<dbReference type="RefSeq" id="WP_390226967.1">
    <property type="nucleotide sequence ID" value="NZ_JBHSCN010000002.1"/>
</dbReference>
<feature type="transmembrane region" description="Helical" evidence="7">
    <location>
        <begin position="308"/>
        <end position="330"/>
    </location>
</feature>
<feature type="transmembrane region" description="Helical" evidence="7">
    <location>
        <begin position="178"/>
        <end position="204"/>
    </location>
</feature>
<evidence type="ECO:0000256" key="6">
    <source>
        <dbReference type="ARBA" id="ARBA00023136"/>
    </source>
</evidence>
<keyword evidence="3" id="KW-1003">Cell membrane</keyword>
<feature type="transmembrane region" description="Helical" evidence="7">
    <location>
        <begin position="143"/>
        <end position="166"/>
    </location>
</feature>
<feature type="transmembrane region" description="Helical" evidence="7">
    <location>
        <begin position="409"/>
        <end position="428"/>
    </location>
</feature>
<feature type="transmembrane region" description="Helical" evidence="7">
    <location>
        <begin position="434"/>
        <end position="452"/>
    </location>
</feature>
<comment type="subcellular location">
    <subcellularLocation>
        <location evidence="1">Cell membrane</location>
        <topology evidence="1">Multi-pass membrane protein</topology>
    </subcellularLocation>
</comment>
<keyword evidence="2" id="KW-0813">Transport</keyword>
<dbReference type="InterPro" id="IPR005828">
    <property type="entry name" value="MFS_sugar_transport-like"/>
</dbReference>
<evidence type="ECO:0000256" key="3">
    <source>
        <dbReference type="ARBA" id="ARBA00022475"/>
    </source>
</evidence>
<dbReference type="Pfam" id="PF00083">
    <property type="entry name" value="Sugar_tr"/>
    <property type="match status" value="1"/>
</dbReference>
<evidence type="ECO:0000313" key="10">
    <source>
        <dbReference type="Proteomes" id="UP001595900"/>
    </source>
</evidence>
<evidence type="ECO:0000313" key="9">
    <source>
        <dbReference type="EMBL" id="MFC4242167.1"/>
    </source>
</evidence>
<dbReference type="EMBL" id="JBHSCN010000002">
    <property type="protein sequence ID" value="MFC4242167.1"/>
    <property type="molecule type" value="Genomic_DNA"/>
</dbReference>
<evidence type="ECO:0000259" key="8">
    <source>
        <dbReference type="PROSITE" id="PS50850"/>
    </source>
</evidence>
<evidence type="ECO:0000256" key="7">
    <source>
        <dbReference type="SAM" id="Phobius"/>
    </source>
</evidence>
<keyword evidence="5 7" id="KW-1133">Transmembrane helix</keyword>
<proteinExistence type="predicted"/>
<reference evidence="10" key="1">
    <citation type="journal article" date="2019" name="Int. J. Syst. Evol. Microbiol.">
        <title>The Global Catalogue of Microorganisms (GCM) 10K type strain sequencing project: providing services to taxonomists for standard genome sequencing and annotation.</title>
        <authorList>
            <consortium name="The Broad Institute Genomics Platform"/>
            <consortium name="The Broad Institute Genome Sequencing Center for Infectious Disease"/>
            <person name="Wu L."/>
            <person name="Ma J."/>
        </authorList>
    </citation>
    <scope>NUCLEOTIDE SEQUENCE [LARGE SCALE GENOMIC DNA]</scope>
    <source>
        <strain evidence="10">CGMCC 1.10363</strain>
    </source>
</reference>
<feature type="transmembrane region" description="Helical" evidence="7">
    <location>
        <begin position="266"/>
        <end position="288"/>
    </location>
</feature>
<protein>
    <submittedName>
        <fullName evidence="9">MFS transporter</fullName>
    </submittedName>
</protein>
<evidence type="ECO:0000256" key="2">
    <source>
        <dbReference type="ARBA" id="ARBA00022448"/>
    </source>
</evidence>
<dbReference type="PROSITE" id="PS50850">
    <property type="entry name" value="MFS"/>
    <property type="match status" value="1"/>
</dbReference>
<comment type="caution">
    <text evidence="9">The sequence shown here is derived from an EMBL/GenBank/DDBJ whole genome shotgun (WGS) entry which is preliminary data.</text>
</comment>
<dbReference type="Gene3D" id="1.20.1250.20">
    <property type="entry name" value="MFS general substrate transporter like domains"/>
    <property type="match status" value="2"/>
</dbReference>
<accession>A0ABV8Q115</accession>